<reference evidence="2" key="1">
    <citation type="submission" date="2021-01" db="EMBL/GenBank/DDBJ databases">
        <authorList>
            <consortium name="Genoscope - CEA"/>
            <person name="William W."/>
        </authorList>
    </citation>
    <scope>NUCLEOTIDE SEQUENCE</scope>
</reference>
<proteinExistence type="predicted"/>
<dbReference type="PANTHER" id="PTHR33784">
    <property type="entry name" value="OS05G0482100 PROTEIN"/>
    <property type="match status" value="1"/>
</dbReference>
<sequence length="217" mass="24734">MNPKQANMLTLQTMPEDMRLFIVSKVGTTSPIDYFNTIITSKSLNFSFDNYFVAKDLKLSPLVKKPALATRYKTLMDSCLKANNVDAHFVKGMLEYLHSQNQFLGLHHIRIASKGGHLKGRYVYGVLLMAIGQTEKGVKIINKLSDEQGFSVVEDCMANFQRSLERLDLHMKDIYVSSLLKMWPDLNCHPPEDNTVCSNCLHFFLLTKFFVMMLGLN</sequence>
<dbReference type="PANTHER" id="PTHR33784:SF21">
    <property type="entry name" value="F-BOX DOMAIN-CONTAINING PROTEIN"/>
    <property type="match status" value="1"/>
</dbReference>
<dbReference type="AlphaFoldDB" id="A0A816LS60"/>
<accession>A0A816LS60</accession>
<organism evidence="2">
    <name type="scientific">Brassica napus</name>
    <name type="common">Rape</name>
    <dbReference type="NCBI Taxonomy" id="3708"/>
    <lineage>
        <taxon>Eukaryota</taxon>
        <taxon>Viridiplantae</taxon>
        <taxon>Streptophyta</taxon>
        <taxon>Embryophyta</taxon>
        <taxon>Tracheophyta</taxon>
        <taxon>Spermatophyta</taxon>
        <taxon>Magnoliopsida</taxon>
        <taxon>eudicotyledons</taxon>
        <taxon>Gunneridae</taxon>
        <taxon>Pentapetalae</taxon>
        <taxon>rosids</taxon>
        <taxon>malvids</taxon>
        <taxon>Brassicales</taxon>
        <taxon>Brassicaceae</taxon>
        <taxon>Brassiceae</taxon>
        <taxon>Brassica</taxon>
    </lineage>
</organism>
<dbReference type="InterPro" id="IPR057136">
    <property type="entry name" value="At2g35280_TPR_dom"/>
</dbReference>
<dbReference type="EMBL" id="HG994371">
    <property type="protein sequence ID" value="CAF1956888.1"/>
    <property type="molecule type" value="Genomic_DNA"/>
</dbReference>
<dbReference type="InterPro" id="IPR040338">
    <property type="entry name" value="At1g67623-like"/>
</dbReference>
<dbReference type="Pfam" id="PF23310">
    <property type="entry name" value="TPR_27"/>
    <property type="match status" value="1"/>
</dbReference>
<gene>
    <name evidence="2" type="ORF">DARMORV10_C07P08430.1</name>
</gene>
<protein>
    <submittedName>
        <fullName evidence="2">(rape) hypothetical protein</fullName>
    </submittedName>
</protein>
<feature type="domain" description="At2g35280-like TPR" evidence="1">
    <location>
        <begin position="72"/>
        <end position="163"/>
    </location>
</feature>
<dbReference type="Proteomes" id="UP001295469">
    <property type="component" value="Chromosome C07"/>
</dbReference>
<evidence type="ECO:0000259" key="1">
    <source>
        <dbReference type="Pfam" id="PF23310"/>
    </source>
</evidence>
<name>A0A816LS60_BRANA</name>
<evidence type="ECO:0000313" key="2">
    <source>
        <dbReference type="EMBL" id="CAF1956888.1"/>
    </source>
</evidence>